<dbReference type="InterPro" id="IPR016035">
    <property type="entry name" value="Acyl_Trfase/lysoPLipase"/>
</dbReference>
<keyword evidence="2 4" id="KW-0442">Lipid degradation</keyword>
<sequence>MKKTALVLSGGGSRGAYEIGVWKALKTLGIQIDMVMGTSVGAINGAMIVQDDLNLAENLWLQLETSMIFDIGENESHTDDTLLYAKEIILHRGAGSSGLSELLHKYIDEERLRKSHMGYGLVTTEFPSFKEYSLYKNDIPKGRLIDYIMASASCFPAVRKYNINGKSFIDGGYRDNLPVSMAMQQKASRIIAVDLQATGVIKQNVLNEAADICEEFHLIKSHLSLGNFLIFDKINTTKIMTLGFLDTMRNFNKYDGKIYTFRKNNFTPHQLKGAENAADFLGLDPCLIYDRKNFISLIQKQLKAFQNTPSFSESLSQFKSVKWSDTKKSVDIIKSIVADSDLRMSFVIYISESLKENREESIFLNPSVFRLFCPEIQAANFLIHQNLL</sequence>
<feature type="short sequence motif" description="GXSXG" evidence="4">
    <location>
        <begin position="37"/>
        <end position="41"/>
    </location>
</feature>
<dbReference type="PANTHER" id="PTHR14226">
    <property type="entry name" value="NEUROPATHY TARGET ESTERASE/SWISS CHEESE D.MELANOGASTER"/>
    <property type="match status" value="1"/>
</dbReference>
<feature type="short sequence motif" description="GXGXXG" evidence="4">
    <location>
        <begin position="10"/>
        <end position="15"/>
    </location>
</feature>
<dbReference type="GO" id="GO:0016042">
    <property type="term" value="P:lipid catabolic process"/>
    <property type="evidence" value="ECO:0007669"/>
    <property type="project" value="UniProtKB-UniRule"/>
</dbReference>
<name>A0A926E8L5_9FIRM</name>
<dbReference type="EMBL" id="JACRTA010000004">
    <property type="protein sequence ID" value="MBC8569203.1"/>
    <property type="molecule type" value="Genomic_DNA"/>
</dbReference>
<accession>A0A926E8L5</accession>
<evidence type="ECO:0000256" key="1">
    <source>
        <dbReference type="ARBA" id="ARBA00022801"/>
    </source>
</evidence>
<dbReference type="SUPFAM" id="SSF52151">
    <property type="entry name" value="FabD/lysophospholipase-like"/>
    <property type="match status" value="1"/>
</dbReference>
<evidence type="ECO:0000313" key="6">
    <source>
        <dbReference type="EMBL" id="MBC8569203.1"/>
    </source>
</evidence>
<dbReference type="CDD" id="cd07209">
    <property type="entry name" value="Pat_hypo_Ecoli_Z1214_like"/>
    <property type="match status" value="1"/>
</dbReference>
<evidence type="ECO:0000256" key="3">
    <source>
        <dbReference type="ARBA" id="ARBA00023098"/>
    </source>
</evidence>
<dbReference type="GO" id="GO:0016787">
    <property type="term" value="F:hydrolase activity"/>
    <property type="evidence" value="ECO:0007669"/>
    <property type="project" value="UniProtKB-UniRule"/>
</dbReference>
<proteinExistence type="predicted"/>
<dbReference type="PROSITE" id="PS51635">
    <property type="entry name" value="PNPLA"/>
    <property type="match status" value="1"/>
</dbReference>
<keyword evidence="1 4" id="KW-0378">Hydrolase</keyword>
<evidence type="ECO:0000256" key="4">
    <source>
        <dbReference type="PROSITE-ProRule" id="PRU01161"/>
    </source>
</evidence>
<gene>
    <name evidence="6" type="ORF">H8692_10580</name>
</gene>
<comment type="caution">
    <text evidence="6">The sequence shown here is derived from an EMBL/GenBank/DDBJ whole genome shotgun (WGS) entry which is preliminary data.</text>
</comment>
<feature type="short sequence motif" description="DGA/G" evidence="4">
    <location>
        <begin position="170"/>
        <end position="172"/>
    </location>
</feature>
<protein>
    <submittedName>
        <fullName evidence="6">Patatin-like phospholipase family protein</fullName>
    </submittedName>
</protein>
<dbReference type="PANTHER" id="PTHR14226:SF57">
    <property type="entry name" value="BLR7027 PROTEIN"/>
    <property type="match status" value="1"/>
</dbReference>
<dbReference type="InterPro" id="IPR050301">
    <property type="entry name" value="NTE"/>
</dbReference>
<dbReference type="RefSeq" id="WP_177268320.1">
    <property type="nucleotide sequence ID" value="NZ_JACRTA010000004.1"/>
</dbReference>
<dbReference type="InterPro" id="IPR002641">
    <property type="entry name" value="PNPLA_dom"/>
</dbReference>
<dbReference type="Gene3D" id="3.40.1090.10">
    <property type="entry name" value="Cytosolic phospholipase A2 catalytic domain"/>
    <property type="match status" value="2"/>
</dbReference>
<organism evidence="6 7">
    <name type="scientific">Lentihominibacter hominis</name>
    <dbReference type="NCBI Taxonomy" id="2763645"/>
    <lineage>
        <taxon>Bacteria</taxon>
        <taxon>Bacillati</taxon>
        <taxon>Bacillota</taxon>
        <taxon>Clostridia</taxon>
        <taxon>Peptostreptococcales</taxon>
        <taxon>Anaerovoracaceae</taxon>
        <taxon>Lentihominibacter</taxon>
    </lineage>
</organism>
<dbReference type="Pfam" id="PF01734">
    <property type="entry name" value="Patatin"/>
    <property type="match status" value="1"/>
</dbReference>
<feature type="active site" description="Proton acceptor" evidence="4">
    <location>
        <position position="170"/>
    </location>
</feature>
<evidence type="ECO:0000313" key="7">
    <source>
        <dbReference type="Proteomes" id="UP000610862"/>
    </source>
</evidence>
<keyword evidence="7" id="KW-1185">Reference proteome</keyword>
<dbReference type="Proteomes" id="UP000610862">
    <property type="component" value="Unassembled WGS sequence"/>
</dbReference>
<reference evidence="6" key="1">
    <citation type="submission" date="2020-08" db="EMBL/GenBank/DDBJ databases">
        <title>Genome public.</title>
        <authorList>
            <person name="Liu C."/>
            <person name="Sun Q."/>
        </authorList>
    </citation>
    <scope>NUCLEOTIDE SEQUENCE</scope>
    <source>
        <strain evidence="6">NSJ-24</strain>
    </source>
</reference>
<feature type="active site" description="Nucleophile" evidence="4">
    <location>
        <position position="39"/>
    </location>
</feature>
<feature type="domain" description="PNPLA" evidence="5">
    <location>
        <begin position="6"/>
        <end position="183"/>
    </location>
</feature>
<evidence type="ECO:0000259" key="5">
    <source>
        <dbReference type="PROSITE" id="PS51635"/>
    </source>
</evidence>
<keyword evidence="3 4" id="KW-0443">Lipid metabolism</keyword>
<dbReference type="AlphaFoldDB" id="A0A926E8L5"/>
<evidence type="ECO:0000256" key="2">
    <source>
        <dbReference type="ARBA" id="ARBA00022963"/>
    </source>
</evidence>